<organism evidence="1 2">
    <name type="scientific">Pleurodeles waltl</name>
    <name type="common">Iberian ribbed newt</name>
    <dbReference type="NCBI Taxonomy" id="8319"/>
    <lineage>
        <taxon>Eukaryota</taxon>
        <taxon>Metazoa</taxon>
        <taxon>Chordata</taxon>
        <taxon>Craniata</taxon>
        <taxon>Vertebrata</taxon>
        <taxon>Euteleostomi</taxon>
        <taxon>Amphibia</taxon>
        <taxon>Batrachia</taxon>
        <taxon>Caudata</taxon>
        <taxon>Salamandroidea</taxon>
        <taxon>Salamandridae</taxon>
        <taxon>Pleurodelinae</taxon>
        <taxon>Pleurodeles</taxon>
    </lineage>
</organism>
<evidence type="ECO:0000313" key="2">
    <source>
        <dbReference type="Proteomes" id="UP001066276"/>
    </source>
</evidence>
<dbReference type="Proteomes" id="UP001066276">
    <property type="component" value="Chromosome 7"/>
</dbReference>
<evidence type="ECO:0000313" key="1">
    <source>
        <dbReference type="EMBL" id="KAJ1125825.1"/>
    </source>
</evidence>
<gene>
    <name evidence="1" type="ORF">NDU88_004243</name>
</gene>
<comment type="caution">
    <text evidence="1">The sequence shown here is derived from an EMBL/GenBank/DDBJ whole genome shotgun (WGS) entry which is preliminary data.</text>
</comment>
<protein>
    <recommendedName>
        <fullName evidence="3">Reverse transcriptase</fullName>
    </recommendedName>
</protein>
<name>A0AAV7PKG0_PLEWA</name>
<dbReference type="InterPro" id="IPR036691">
    <property type="entry name" value="Endo/exonu/phosph_ase_sf"/>
</dbReference>
<reference evidence="1" key="1">
    <citation type="journal article" date="2022" name="bioRxiv">
        <title>Sequencing and chromosome-scale assembly of the giantPleurodeles waltlgenome.</title>
        <authorList>
            <person name="Brown T."/>
            <person name="Elewa A."/>
            <person name="Iarovenko S."/>
            <person name="Subramanian E."/>
            <person name="Araus A.J."/>
            <person name="Petzold A."/>
            <person name="Susuki M."/>
            <person name="Suzuki K.-i.T."/>
            <person name="Hayashi T."/>
            <person name="Toyoda A."/>
            <person name="Oliveira C."/>
            <person name="Osipova E."/>
            <person name="Leigh N.D."/>
            <person name="Simon A."/>
            <person name="Yun M.H."/>
        </authorList>
    </citation>
    <scope>NUCLEOTIDE SEQUENCE</scope>
    <source>
        <strain evidence="1">20211129_DDA</strain>
        <tissue evidence="1">Liver</tissue>
    </source>
</reference>
<accession>A0AAV7PKG0</accession>
<dbReference type="AlphaFoldDB" id="A0AAV7PKG0"/>
<evidence type="ECO:0008006" key="3">
    <source>
        <dbReference type="Google" id="ProtNLM"/>
    </source>
</evidence>
<proteinExistence type="predicted"/>
<dbReference type="Gene3D" id="3.60.10.10">
    <property type="entry name" value="Endonuclease/exonuclease/phosphatase"/>
    <property type="match status" value="1"/>
</dbReference>
<dbReference type="EMBL" id="JANPWB010000011">
    <property type="protein sequence ID" value="KAJ1125825.1"/>
    <property type="molecule type" value="Genomic_DNA"/>
</dbReference>
<keyword evidence="2" id="KW-1185">Reference proteome</keyword>
<sequence>MGIPEIAMSRFRSTKKAEAFTDLLLNNGLRFVNGRSKSDGAAKATFNNGKSTLIIDYVIINMEAWSSILDIAVVNRVESDHNPLVLVMRADALGLGITTGRALGLHMSEIVLSNCRRTIRWDGEKYRQGLRQLEPIIACHRQSIIDAPTKYSPLILAVYDQMTKKLGALCWVPISKLAVLGPILYWVRLVRKPRAVVYQETLEEATACGGLGGRTWGTHVKGTLANLRFEALWEDLGAIGKDTAGTGADSRQGTNDMLFLFSLQRSQIPPAWHCK</sequence>